<dbReference type="Pfam" id="PF09531">
    <property type="entry name" value="Ndc1_Nup"/>
    <property type="match status" value="1"/>
</dbReference>
<evidence type="ECO:0000256" key="3">
    <source>
        <dbReference type="ARBA" id="ARBA00005760"/>
    </source>
</evidence>
<evidence type="ECO:0000256" key="8">
    <source>
        <dbReference type="ARBA" id="ARBA00022989"/>
    </source>
</evidence>
<evidence type="ECO:0000256" key="13">
    <source>
        <dbReference type="SAM" id="Phobius"/>
    </source>
</evidence>
<dbReference type="GO" id="GO:0070762">
    <property type="term" value="C:nuclear pore transmembrane ring"/>
    <property type="evidence" value="ECO:0007669"/>
    <property type="project" value="TreeGrafter"/>
</dbReference>
<evidence type="ECO:0008006" key="16">
    <source>
        <dbReference type="Google" id="ProtNLM"/>
    </source>
</evidence>
<dbReference type="GO" id="GO:0015031">
    <property type="term" value="P:protein transport"/>
    <property type="evidence" value="ECO:0007669"/>
    <property type="project" value="UniProtKB-KW"/>
</dbReference>
<keyword evidence="15" id="KW-1185">Reference proteome</keyword>
<comment type="subcellular location">
    <subcellularLocation>
        <location evidence="1">Nucleus membrane</location>
        <topology evidence="1">Multi-pass membrane protein</topology>
    </subcellularLocation>
    <subcellularLocation>
        <location evidence="2">Nucleus</location>
        <location evidence="2">Nuclear pore complex</location>
    </subcellularLocation>
</comment>
<evidence type="ECO:0000256" key="5">
    <source>
        <dbReference type="ARBA" id="ARBA00022692"/>
    </source>
</evidence>
<dbReference type="EMBL" id="SDIL01000007">
    <property type="protein sequence ID" value="RXK41646.1"/>
    <property type="molecule type" value="Genomic_DNA"/>
</dbReference>
<dbReference type="GO" id="GO:0006999">
    <property type="term" value="P:nuclear pore organization"/>
    <property type="evidence" value="ECO:0007669"/>
    <property type="project" value="TreeGrafter"/>
</dbReference>
<proteinExistence type="inferred from homology"/>
<keyword evidence="10" id="KW-0906">Nuclear pore complex</keyword>
<evidence type="ECO:0000256" key="11">
    <source>
        <dbReference type="ARBA" id="ARBA00023136"/>
    </source>
</evidence>
<gene>
    <name evidence="14" type="ORF">M231_01146</name>
</gene>
<keyword evidence="9" id="KW-0811">Translocation</keyword>
<dbReference type="GO" id="GO:0030674">
    <property type="term" value="F:protein-macromolecule adaptor activity"/>
    <property type="evidence" value="ECO:0007669"/>
    <property type="project" value="TreeGrafter"/>
</dbReference>
<dbReference type="InParanoid" id="A0A4Q1BUB4"/>
<dbReference type="OrthoDB" id="67850at2759"/>
<keyword evidence="7" id="KW-0653">Protein transport</keyword>
<dbReference type="PANTHER" id="PTHR13269:SF6">
    <property type="entry name" value="NUCLEOPORIN NDC1"/>
    <property type="match status" value="1"/>
</dbReference>
<evidence type="ECO:0000256" key="12">
    <source>
        <dbReference type="ARBA" id="ARBA00023242"/>
    </source>
</evidence>
<feature type="transmembrane region" description="Helical" evidence="13">
    <location>
        <begin position="222"/>
        <end position="247"/>
    </location>
</feature>
<evidence type="ECO:0000256" key="2">
    <source>
        <dbReference type="ARBA" id="ARBA00004567"/>
    </source>
</evidence>
<sequence length="583" mass="65159">MLVLSGLRISSLPLSLFTASAAFCLGVYPVLSARRRLIIYPPKTQAKAFLPSLFLFTFTSQTSQPLIANILSGISWTISYCFLLSVYRSSANIGPWSSTQRHPWHINERPVFLLLGHCAFLLGLGVRDLLQNRFRVVWPDKRVPFSRAVKRTLFSQISLERFFTTKWNSVTLAFLWPLMYTFTYKALRRTVWTSIVGWVIPLRPFVGNFAKSSKNNIGLSLAVHLIVLELMTMVIVKIPMAALPAYVNQSPLGADRYLLTALKIQNPYYLHFTLMELVRISSIPSRRQAIFPDMTSKDSLTLDLIQELLLLLGKQYSLLSSRGLPTRSITPVVKAPTQDSHSISLKSGDIFRPAPKQKSVLQSALKSVLDGPIRSTPPEPVLRAQALGKQVGQKAVERIEGLEREVIGKIEDVPVGRAVVGEAKGLWEGLYSWGGKEWARRRVEIALPEPVVLKRLVDVFTNLSIASTSEDTYGLIQQVLPSILEALVRFRASLQTFETELVTQTSLLGYAQPSAITLVRIRLAEAKETCENGITKICFHFGKSMSAFVFPPTIAAALEEICRDASDEGLERSNEKEKEIEGR</sequence>
<reference evidence="14 15" key="1">
    <citation type="submission" date="2016-06" db="EMBL/GenBank/DDBJ databases">
        <title>Evolution of pathogenesis and genome organization in the Tremellales.</title>
        <authorList>
            <person name="Cuomo C."/>
            <person name="Litvintseva A."/>
            <person name="Heitman J."/>
            <person name="Chen Y."/>
            <person name="Sun S."/>
            <person name="Springer D."/>
            <person name="Dromer F."/>
            <person name="Young S."/>
            <person name="Zeng Q."/>
            <person name="Chapman S."/>
            <person name="Gujja S."/>
            <person name="Saif S."/>
            <person name="Birren B."/>
        </authorList>
    </citation>
    <scope>NUCLEOTIDE SEQUENCE [LARGE SCALE GENOMIC DNA]</scope>
    <source>
        <strain evidence="14 15">ATCC 28783</strain>
    </source>
</reference>
<dbReference type="GO" id="GO:0031965">
    <property type="term" value="C:nuclear membrane"/>
    <property type="evidence" value="ECO:0007669"/>
    <property type="project" value="UniProtKB-SubCell"/>
</dbReference>
<dbReference type="STRING" id="5217.A0A4Q1BUB4"/>
<evidence type="ECO:0000256" key="4">
    <source>
        <dbReference type="ARBA" id="ARBA00022448"/>
    </source>
</evidence>
<protein>
    <recommendedName>
        <fullName evidence="16">Nucleoporin NDC1</fullName>
    </recommendedName>
</protein>
<dbReference type="AlphaFoldDB" id="A0A4Q1BUB4"/>
<keyword evidence="8 13" id="KW-1133">Transmembrane helix</keyword>
<keyword evidence="4" id="KW-0813">Transport</keyword>
<evidence type="ECO:0000313" key="15">
    <source>
        <dbReference type="Proteomes" id="UP000289152"/>
    </source>
</evidence>
<evidence type="ECO:0000313" key="14">
    <source>
        <dbReference type="EMBL" id="RXK41646.1"/>
    </source>
</evidence>
<keyword evidence="5 13" id="KW-0812">Transmembrane</keyword>
<dbReference type="Proteomes" id="UP000289152">
    <property type="component" value="Unassembled WGS sequence"/>
</dbReference>
<evidence type="ECO:0000256" key="6">
    <source>
        <dbReference type="ARBA" id="ARBA00022816"/>
    </source>
</evidence>
<evidence type="ECO:0000256" key="7">
    <source>
        <dbReference type="ARBA" id="ARBA00022927"/>
    </source>
</evidence>
<feature type="transmembrane region" description="Helical" evidence="13">
    <location>
        <begin position="111"/>
        <end position="130"/>
    </location>
</feature>
<dbReference type="PANTHER" id="PTHR13269">
    <property type="entry name" value="NUCLEOPORIN NDC1"/>
    <property type="match status" value="1"/>
</dbReference>
<dbReference type="InterPro" id="IPR019049">
    <property type="entry name" value="Nucleoporin_prot_Ndc1/Nup"/>
</dbReference>
<feature type="transmembrane region" description="Helical" evidence="13">
    <location>
        <begin position="12"/>
        <end position="31"/>
    </location>
</feature>
<dbReference type="GO" id="GO:0070631">
    <property type="term" value="P:spindle pole body localization"/>
    <property type="evidence" value="ECO:0007669"/>
    <property type="project" value="TreeGrafter"/>
</dbReference>
<comment type="similarity">
    <text evidence="3">Belongs to the NDC1 family.</text>
</comment>
<dbReference type="GO" id="GO:0005816">
    <property type="term" value="C:spindle pole body"/>
    <property type="evidence" value="ECO:0007669"/>
    <property type="project" value="TreeGrafter"/>
</dbReference>
<organism evidence="14 15">
    <name type="scientific">Tremella mesenterica</name>
    <name type="common">Jelly fungus</name>
    <dbReference type="NCBI Taxonomy" id="5217"/>
    <lineage>
        <taxon>Eukaryota</taxon>
        <taxon>Fungi</taxon>
        <taxon>Dikarya</taxon>
        <taxon>Basidiomycota</taxon>
        <taxon>Agaricomycotina</taxon>
        <taxon>Tremellomycetes</taxon>
        <taxon>Tremellales</taxon>
        <taxon>Tremellaceae</taxon>
        <taxon>Tremella</taxon>
    </lineage>
</organism>
<evidence type="ECO:0000256" key="9">
    <source>
        <dbReference type="ARBA" id="ARBA00023010"/>
    </source>
</evidence>
<keyword evidence="6" id="KW-0509">mRNA transport</keyword>
<keyword evidence="12" id="KW-0539">Nucleus</keyword>
<name>A0A4Q1BUB4_TREME</name>
<keyword evidence="11 13" id="KW-0472">Membrane</keyword>
<feature type="transmembrane region" description="Helical" evidence="13">
    <location>
        <begin position="66"/>
        <end position="87"/>
    </location>
</feature>
<dbReference type="GO" id="GO:0051028">
    <property type="term" value="P:mRNA transport"/>
    <property type="evidence" value="ECO:0007669"/>
    <property type="project" value="UniProtKB-KW"/>
</dbReference>
<accession>A0A4Q1BUB4</accession>
<evidence type="ECO:0000256" key="1">
    <source>
        <dbReference type="ARBA" id="ARBA00004232"/>
    </source>
</evidence>
<comment type="caution">
    <text evidence="14">The sequence shown here is derived from an EMBL/GenBank/DDBJ whole genome shotgun (WGS) entry which is preliminary data.</text>
</comment>
<evidence type="ECO:0000256" key="10">
    <source>
        <dbReference type="ARBA" id="ARBA00023132"/>
    </source>
</evidence>
<dbReference type="VEuPathDB" id="FungiDB:TREMEDRAFT_59795"/>